<dbReference type="PANTHER" id="PTHR34980:SF3">
    <property type="entry name" value="BLR8105 PROTEIN"/>
    <property type="match status" value="1"/>
</dbReference>
<evidence type="ECO:0000313" key="3">
    <source>
        <dbReference type="Proteomes" id="UP000887320"/>
    </source>
</evidence>
<sequence length="193" mass="21810">MQIQESSTFFSKHQVSPVDYPLSTQGRFNRLSYIAWFGFLHLIFTIALLALGLVFGIVNLHSLQFSQHAINSISGLGQFTYLALSCLYLYGMMVVIIRRLHDRNKSGWFILLLLIPIVQFLILLYLLLARGCNRANRFGHPRPSTFIEKLMAGLMLIGFIISLVSSISVVSFMLGTGEIENPTTIIEKGTKYF</sequence>
<keyword evidence="1" id="KW-1133">Transmembrane helix</keyword>
<keyword evidence="1" id="KW-0472">Membrane</keyword>
<feature type="transmembrane region" description="Helical" evidence="1">
    <location>
        <begin position="79"/>
        <end position="97"/>
    </location>
</feature>
<organism evidence="2 3">
    <name type="scientific">Acinetobacter guillouiae</name>
    <name type="common">Acinetobacter genomosp. 11</name>
    <dbReference type="NCBI Taxonomy" id="106649"/>
    <lineage>
        <taxon>Bacteria</taxon>
        <taxon>Pseudomonadati</taxon>
        <taxon>Pseudomonadota</taxon>
        <taxon>Gammaproteobacteria</taxon>
        <taxon>Moraxellales</taxon>
        <taxon>Moraxellaceae</taxon>
        <taxon>Acinetobacter</taxon>
    </lineage>
</organism>
<protein>
    <submittedName>
        <fullName evidence="2">DUF805 domain-containing protein</fullName>
    </submittedName>
</protein>
<dbReference type="InterPro" id="IPR008523">
    <property type="entry name" value="DUF805"/>
</dbReference>
<feature type="transmembrane region" description="Helical" evidence="1">
    <location>
        <begin position="109"/>
        <end position="129"/>
    </location>
</feature>
<comment type="caution">
    <text evidence="2">The sequence shown here is derived from an EMBL/GenBank/DDBJ whole genome shotgun (WGS) entry which is preliminary data.</text>
</comment>
<reference evidence="2" key="1">
    <citation type="submission" date="2021-07" db="EMBL/GenBank/DDBJ databases">
        <authorList>
            <person name="Fernandez M."/>
            <person name="Pereira P."/>
            <person name="Torres Tejerizo G.A."/>
            <person name="Gonzalez P."/>
            <person name="Agostini E."/>
        </authorList>
    </citation>
    <scope>NUCLEOTIDE SEQUENCE</scope>
    <source>
        <strain evidence="2">SFC 500-1A</strain>
    </source>
</reference>
<dbReference type="AlphaFoldDB" id="A0A8X8GG18"/>
<dbReference type="EMBL" id="JAHWXT010000008">
    <property type="protein sequence ID" value="MCF0266603.1"/>
    <property type="molecule type" value="Genomic_DNA"/>
</dbReference>
<dbReference type="RefSeq" id="WP_234624174.1">
    <property type="nucleotide sequence ID" value="NZ_JAHWXT010000008.1"/>
</dbReference>
<gene>
    <name evidence="2" type="ORF">KW868_19315</name>
</gene>
<name>A0A8X8GG18_ACIGI</name>
<feature type="transmembrane region" description="Helical" evidence="1">
    <location>
        <begin position="150"/>
        <end position="174"/>
    </location>
</feature>
<feature type="transmembrane region" description="Helical" evidence="1">
    <location>
        <begin position="33"/>
        <end position="58"/>
    </location>
</feature>
<dbReference type="Pfam" id="PF05656">
    <property type="entry name" value="DUF805"/>
    <property type="match status" value="1"/>
</dbReference>
<accession>A0A8X8GG18</accession>
<dbReference type="PANTHER" id="PTHR34980">
    <property type="entry name" value="INNER MEMBRANE PROTEIN-RELATED-RELATED"/>
    <property type="match status" value="1"/>
</dbReference>
<evidence type="ECO:0000256" key="1">
    <source>
        <dbReference type="SAM" id="Phobius"/>
    </source>
</evidence>
<evidence type="ECO:0000313" key="2">
    <source>
        <dbReference type="EMBL" id="MCF0266603.1"/>
    </source>
</evidence>
<dbReference type="Proteomes" id="UP000887320">
    <property type="component" value="Unassembled WGS sequence"/>
</dbReference>
<keyword evidence="1" id="KW-0812">Transmembrane</keyword>
<proteinExistence type="predicted"/>
<dbReference type="GO" id="GO:0005886">
    <property type="term" value="C:plasma membrane"/>
    <property type="evidence" value="ECO:0007669"/>
    <property type="project" value="TreeGrafter"/>
</dbReference>